<keyword evidence="3" id="KW-1185">Reference proteome</keyword>
<dbReference type="PANTHER" id="PTHR40459">
    <property type="entry name" value="CONSERVED HYPOTHETICAL ALANINE AND LEUCINE RICH PROTEIN"/>
    <property type="match status" value="1"/>
</dbReference>
<dbReference type="PANTHER" id="PTHR40459:SF1">
    <property type="entry name" value="CONSERVED HYPOTHETICAL ALANINE AND LEUCINE RICH PROTEIN"/>
    <property type="match status" value="1"/>
</dbReference>
<dbReference type="Pfam" id="PF10728">
    <property type="entry name" value="DUF2520"/>
    <property type="match status" value="1"/>
</dbReference>
<dbReference type="InterPro" id="IPR036291">
    <property type="entry name" value="NAD(P)-bd_dom_sf"/>
</dbReference>
<reference evidence="2 3" key="1">
    <citation type="journal article" date="2012" name="J. Bacteriol.">
        <title>Genome Sequence of Galbibacter marinum Type Strain ck-I2-15.</title>
        <authorList>
            <person name="Lai Q."/>
            <person name="Li C."/>
            <person name="Shao Z."/>
        </authorList>
    </citation>
    <scope>NUCLEOTIDE SEQUENCE [LARGE SCALE GENOMIC DNA]</scope>
    <source>
        <strain evidence="3">ck-I2-15</strain>
    </source>
</reference>
<organism evidence="2 3">
    <name type="scientific">Galbibacter marinus</name>
    <dbReference type="NCBI Taxonomy" id="555500"/>
    <lineage>
        <taxon>Bacteria</taxon>
        <taxon>Pseudomonadati</taxon>
        <taxon>Bacteroidota</taxon>
        <taxon>Flavobacteriia</taxon>
        <taxon>Flavobacteriales</taxon>
        <taxon>Flavobacteriaceae</taxon>
        <taxon>Galbibacter</taxon>
    </lineage>
</organism>
<comment type="caution">
    <text evidence="2">The sequence shown here is derived from an EMBL/GenBank/DDBJ whole genome shotgun (WGS) entry which is preliminary data.</text>
</comment>
<dbReference type="AlphaFoldDB" id="K2P625"/>
<dbReference type="SUPFAM" id="SSF51735">
    <property type="entry name" value="NAD(P)-binding Rossmann-fold domains"/>
    <property type="match status" value="1"/>
</dbReference>
<name>K2P625_9FLAO</name>
<dbReference type="InterPro" id="IPR008927">
    <property type="entry name" value="6-PGluconate_DH-like_C_sf"/>
</dbReference>
<dbReference type="eggNOG" id="COG5495">
    <property type="taxonomic scope" value="Bacteria"/>
</dbReference>
<dbReference type="Proteomes" id="UP000007364">
    <property type="component" value="Unassembled WGS sequence"/>
</dbReference>
<dbReference type="Gene3D" id="1.10.1040.20">
    <property type="entry name" value="ProC-like, C-terminal domain"/>
    <property type="match status" value="1"/>
</dbReference>
<dbReference type="InterPro" id="IPR018931">
    <property type="entry name" value="DUF2520"/>
</dbReference>
<protein>
    <recommendedName>
        <fullName evidence="1">DUF2520 domain-containing protein</fullName>
    </recommendedName>
</protein>
<dbReference type="SUPFAM" id="SSF48179">
    <property type="entry name" value="6-phosphogluconate dehydrogenase C-terminal domain-like"/>
    <property type="match status" value="1"/>
</dbReference>
<evidence type="ECO:0000259" key="1">
    <source>
        <dbReference type="Pfam" id="PF10728"/>
    </source>
</evidence>
<dbReference type="Gene3D" id="3.40.50.720">
    <property type="entry name" value="NAD(P)-binding Rossmann-like Domain"/>
    <property type="match status" value="1"/>
</dbReference>
<accession>K2P625</accession>
<feature type="domain" description="DUF2520" evidence="1">
    <location>
        <begin position="122"/>
        <end position="246"/>
    </location>
</feature>
<evidence type="ECO:0000313" key="2">
    <source>
        <dbReference type="EMBL" id="EKF56473.1"/>
    </source>
</evidence>
<dbReference type="RefSeq" id="WP_008990492.1">
    <property type="nucleotide sequence ID" value="NZ_AMSG01000002.1"/>
</dbReference>
<gene>
    <name evidence="2" type="ORF">I215_03083</name>
</gene>
<dbReference type="InterPro" id="IPR037108">
    <property type="entry name" value="TM1727-like_C_sf"/>
</dbReference>
<dbReference type="STRING" id="555500.I215_03083"/>
<dbReference type="PATRIC" id="fig|555500.3.peg.641"/>
<sequence length="255" mass="28800">MLKIVLLGGGNVAHHLFAQFSKIPEIELIQWYNRSVSAIQKFDSIIPVTNKLENLKQADVYIIAVSDTAIHEISSSLPFKDQLVVHTSGNTDLKVIDPKNRAGVFYPLQSFSKEKQIHWNEIPLLLEATNEKDLEKLQFLAKSMTDKVYLINSKQRSSIHLTAVFVNNFVNHLYSIGTDLSEQAQIPFDIFIPLIKQTTKSLETTPSKASQTGPAIRGDKSTIESHLDQLKDPLHKEIYKSITRSIINTHGREKL</sequence>
<proteinExistence type="predicted"/>
<evidence type="ECO:0000313" key="3">
    <source>
        <dbReference type="Proteomes" id="UP000007364"/>
    </source>
</evidence>
<dbReference type="EMBL" id="AMSG01000002">
    <property type="protein sequence ID" value="EKF56473.1"/>
    <property type="molecule type" value="Genomic_DNA"/>
</dbReference>